<dbReference type="Gene3D" id="3.90.230.10">
    <property type="entry name" value="Creatinase/methionine aminopeptidase superfamily"/>
    <property type="match status" value="1"/>
</dbReference>
<dbReference type="PANTHER" id="PTHR46112:SF2">
    <property type="entry name" value="XAA-PRO AMINOPEPTIDASE P-RELATED"/>
    <property type="match status" value="1"/>
</dbReference>
<dbReference type="SUPFAM" id="SSF53092">
    <property type="entry name" value="Creatinase/prolidase N-terminal domain"/>
    <property type="match status" value="1"/>
</dbReference>
<dbReference type="SUPFAM" id="SSF55920">
    <property type="entry name" value="Creatinase/aminopeptidase"/>
    <property type="match status" value="1"/>
</dbReference>
<dbReference type="PANTHER" id="PTHR46112">
    <property type="entry name" value="AMINOPEPTIDASE"/>
    <property type="match status" value="1"/>
</dbReference>
<dbReference type="InterPro" id="IPR029149">
    <property type="entry name" value="Creatin/AminoP/Spt16_N"/>
</dbReference>
<reference evidence="3" key="1">
    <citation type="submission" date="2025-08" db="UniProtKB">
        <authorList>
            <consortium name="RefSeq"/>
        </authorList>
    </citation>
    <scope>IDENTIFICATION</scope>
</reference>
<keyword evidence="2" id="KW-1185">Reference proteome</keyword>
<dbReference type="RefSeq" id="XP_014676803.1">
    <property type="nucleotide sequence ID" value="XM_014821317.1"/>
</dbReference>
<dbReference type="Gene3D" id="3.40.350.10">
    <property type="entry name" value="Creatinase/prolidase N-terminal domain"/>
    <property type="match status" value="1"/>
</dbReference>
<feature type="domain" description="Creatinase N-terminal" evidence="1">
    <location>
        <begin position="75"/>
        <end position="206"/>
    </location>
</feature>
<dbReference type="GeneID" id="106816698"/>
<evidence type="ECO:0000313" key="2">
    <source>
        <dbReference type="Proteomes" id="UP000695022"/>
    </source>
</evidence>
<name>A0ABM1EX82_PRICU</name>
<protein>
    <submittedName>
        <fullName evidence="3">LOW QUALITY PROTEIN: creatinase-like</fullName>
    </submittedName>
</protein>
<dbReference type="Pfam" id="PF01321">
    <property type="entry name" value="Creatinase_N"/>
    <property type="match status" value="1"/>
</dbReference>
<proteinExistence type="predicted"/>
<sequence>MLRTLVTVAVLGRAPSGSASCRDVGRWPLLGRSVAGCGDGWEAKSKWRRRCRELRFIYNGEKANSMFSHAEMERRLSLLRAHMADNDISATVLTSMQNVCYFTGFLYCSFGRPYGTVVTADKCLTIAAGIDGGQPWRRSHGDVVIVTDWQKGNFFHIVGTILADVRGSVGFEHDHVTVDTLRAFDVALPTHTKVDVADATMRMRTIKSAEEFDVIRHGARVADIGGVAVVNAMIEGASEVEVAIASTDTMIREIATTFPDSEIRDTWTWFQSGMNTDGAHNPVTTRKLQNGDNCSLNCFPMIQG</sequence>
<accession>A0ABM1EX82</accession>
<dbReference type="InterPro" id="IPR036005">
    <property type="entry name" value="Creatinase/aminopeptidase-like"/>
</dbReference>
<gene>
    <name evidence="3" type="primary">LOC106816698</name>
</gene>
<dbReference type="InterPro" id="IPR000587">
    <property type="entry name" value="Creatinase_N"/>
</dbReference>
<dbReference type="Proteomes" id="UP000695022">
    <property type="component" value="Unplaced"/>
</dbReference>
<evidence type="ECO:0000313" key="3">
    <source>
        <dbReference type="RefSeq" id="XP_014676803.1"/>
    </source>
</evidence>
<dbReference type="InterPro" id="IPR050659">
    <property type="entry name" value="Peptidase_M24B"/>
</dbReference>
<evidence type="ECO:0000259" key="1">
    <source>
        <dbReference type="Pfam" id="PF01321"/>
    </source>
</evidence>
<organism evidence="2 3">
    <name type="scientific">Priapulus caudatus</name>
    <name type="common">Priapulid worm</name>
    <dbReference type="NCBI Taxonomy" id="37621"/>
    <lineage>
        <taxon>Eukaryota</taxon>
        <taxon>Metazoa</taxon>
        <taxon>Ecdysozoa</taxon>
        <taxon>Scalidophora</taxon>
        <taxon>Priapulida</taxon>
        <taxon>Priapulimorpha</taxon>
        <taxon>Priapulimorphida</taxon>
        <taxon>Priapulidae</taxon>
        <taxon>Priapulus</taxon>
    </lineage>
</organism>